<dbReference type="Pfam" id="PF12937">
    <property type="entry name" value="F-box-like"/>
    <property type="match status" value="1"/>
</dbReference>
<protein>
    <recommendedName>
        <fullName evidence="1">F-box domain-containing protein</fullName>
    </recommendedName>
</protein>
<gene>
    <name evidence="2" type="ORF">EV420DRAFT_1748673</name>
</gene>
<dbReference type="AlphaFoldDB" id="A0AA39N4E8"/>
<dbReference type="Proteomes" id="UP001175211">
    <property type="component" value="Unassembled WGS sequence"/>
</dbReference>
<keyword evidence="3" id="KW-1185">Reference proteome</keyword>
<name>A0AA39N4E8_ARMTA</name>
<dbReference type="GeneID" id="85363803"/>
<organism evidence="2 3">
    <name type="scientific">Armillaria tabescens</name>
    <name type="common">Ringless honey mushroom</name>
    <name type="synonym">Agaricus tabescens</name>
    <dbReference type="NCBI Taxonomy" id="1929756"/>
    <lineage>
        <taxon>Eukaryota</taxon>
        <taxon>Fungi</taxon>
        <taxon>Dikarya</taxon>
        <taxon>Basidiomycota</taxon>
        <taxon>Agaricomycotina</taxon>
        <taxon>Agaricomycetes</taxon>
        <taxon>Agaricomycetidae</taxon>
        <taxon>Agaricales</taxon>
        <taxon>Marasmiineae</taxon>
        <taxon>Physalacriaceae</taxon>
        <taxon>Desarmillaria</taxon>
    </lineage>
</organism>
<dbReference type="Gene3D" id="1.20.1280.50">
    <property type="match status" value="1"/>
</dbReference>
<proteinExistence type="predicted"/>
<evidence type="ECO:0000259" key="1">
    <source>
        <dbReference type="Pfam" id="PF12937"/>
    </source>
</evidence>
<sequence length="546" mass="62466">MFHNILVSIRRIEKDTCSNCEFNAIHQYTPSVDATELLRSGSSSFDVPSILNDISHLEHELQNIEPLFIKFRDRYNNLVKNLGSCKALLAPIRSLPAEILLQIFSLASSHIPDPFEVPWILGHVCSTWRNISRSSPSLWANLHLTESSSKRLTFLKEYISLLDDAPVHLSLDERPEKELKELIHGILIHSELWSSLELKMSAGWIEELLSYASFLAFNLKKFSINLTGPFEINLVEHRPHVLDLLSSSPIRELHLECIPYSHAPINITELQKFSTYSYDPAELHSIFRNAKRLVEFVITPGQARSDFVSDIPSTSYPYTCHTSLERLSFVITMENWSRSFSKIPSIFDHVSFPALKHFEILQHDGYDMVWFDTTEYLRLHDLFRRSQCSLTVLTFSAPISVDSLLIPLLAQSPTLHKLNIFLRRDIVKDIFKALSLEQGMAPNLKEPCITEAPRTLTQACLLEEADQFYAMILSRADGDSGGRLEKLRVSFDSSRGDHEWMTLPVSHDSPFRNLLRMKERGMNIEFLLDGKDYINDGKARVAFFGS</sequence>
<dbReference type="RefSeq" id="XP_060329844.1">
    <property type="nucleotide sequence ID" value="XM_060480255.1"/>
</dbReference>
<evidence type="ECO:0000313" key="3">
    <source>
        <dbReference type="Proteomes" id="UP001175211"/>
    </source>
</evidence>
<evidence type="ECO:0000313" key="2">
    <source>
        <dbReference type="EMBL" id="KAK0457532.1"/>
    </source>
</evidence>
<dbReference type="SUPFAM" id="SSF81383">
    <property type="entry name" value="F-box domain"/>
    <property type="match status" value="1"/>
</dbReference>
<dbReference type="InterPro" id="IPR001810">
    <property type="entry name" value="F-box_dom"/>
</dbReference>
<accession>A0AA39N4E8</accession>
<dbReference type="EMBL" id="JAUEPS010000021">
    <property type="protein sequence ID" value="KAK0457532.1"/>
    <property type="molecule type" value="Genomic_DNA"/>
</dbReference>
<reference evidence="2" key="1">
    <citation type="submission" date="2023-06" db="EMBL/GenBank/DDBJ databases">
        <authorList>
            <consortium name="Lawrence Berkeley National Laboratory"/>
            <person name="Ahrendt S."/>
            <person name="Sahu N."/>
            <person name="Indic B."/>
            <person name="Wong-Bajracharya J."/>
            <person name="Merenyi Z."/>
            <person name="Ke H.-M."/>
            <person name="Monk M."/>
            <person name="Kocsube S."/>
            <person name="Drula E."/>
            <person name="Lipzen A."/>
            <person name="Balint B."/>
            <person name="Henrissat B."/>
            <person name="Andreopoulos B."/>
            <person name="Martin F.M."/>
            <person name="Harder C.B."/>
            <person name="Rigling D."/>
            <person name="Ford K.L."/>
            <person name="Foster G.D."/>
            <person name="Pangilinan J."/>
            <person name="Papanicolaou A."/>
            <person name="Barry K."/>
            <person name="LaButti K."/>
            <person name="Viragh M."/>
            <person name="Koriabine M."/>
            <person name="Yan M."/>
            <person name="Riley R."/>
            <person name="Champramary S."/>
            <person name="Plett K.L."/>
            <person name="Tsai I.J."/>
            <person name="Slot J."/>
            <person name="Sipos G."/>
            <person name="Plett J."/>
            <person name="Nagy L.G."/>
            <person name="Grigoriev I.V."/>
        </authorList>
    </citation>
    <scope>NUCLEOTIDE SEQUENCE</scope>
    <source>
        <strain evidence="2">CCBAS 213</strain>
    </source>
</reference>
<dbReference type="InterPro" id="IPR036047">
    <property type="entry name" value="F-box-like_dom_sf"/>
</dbReference>
<comment type="caution">
    <text evidence="2">The sequence shown here is derived from an EMBL/GenBank/DDBJ whole genome shotgun (WGS) entry which is preliminary data.</text>
</comment>
<feature type="domain" description="F-box" evidence="1">
    <location>
        <begin position="92"/>
        <end position="144"/>
    </location>
</feature>